<evidence type="ECO:0000313" key="1">
    <source>
        <dbReference type="EMBL" id="RBM08605.1"/>
    </source>
</evidence>
<dbReference type="EMBL" id="QEXL01000004">
    <property type="protein sequence ID" value="RBM08605.1"/>
    <property type="molecule type" value="Genomic_DNA"/>
</dbReference>
<dbReference type="AlphaFoldDB" id="A0A365YYX9"/>
<evidence type="ECO:0000313" key="2">
    <source>
        <dbReference type="Proteomes" id="UP000252680"/>
    </source>
</evidence>
<protein>
    <submittedName>
        <fullName evidence="1">Uncharacterized protein</fullName>
    </submittedName>
</protein>
<sequence>MVKPFAKSFERTTSFKKRRHPKTSVILIRNCFQASSRTPDAYCCQCRNCAIFLVPSSRRQPSIHQVRGS</sequence>
<reference evidence="1 2" key="1">
    <citation type="submission" date="2018-05" db="EMBL/GenBank/DDBJ databases">
        <title>Komagataeibacter cocois sp. nov., for a novel cellulose- producing strain isolated from coconut milk.</title>
        <authorList>
            <person name="Liu L."/>
            <person name="Wang Y."/>
            <person name="Liu S."/>
            <person name="Bi J."/>
            <person name="Chen H."/>
            <person name="Deng J."/>
            <person name="Zhang C."/>
            <person name="Hu Q."/>
            <person name="Li C."/>
        </authorList>
    </citation>
    <scope>NUCLEOTIDE SEQUENCE [LARGE SCALE GENOMIC DNA]</scope>
    <source>
        <strain evidence="1 2">WE7</strain>
    </source>
</reference>
<comment type="caution">
    <text evidence="1">The sequence shown here is derived from an EMBL/GenBank/DDBJ whole genome shotgun (WGS) entry which is preliminary data.</text>
</comment>
<gene>
    <name evidence="1" type="ORF">NJLHNGOC_04515</name>
</gene>
<dbReference type="Proteomes" id="UP000252680">
    <property type="component" value="Unassembled WGS sequence"/>
</dbReference>
<keyword evidence="2" id="KW-1185">Reference proteome</keyword>
<name>A0A365YYX9_9PROT</name>
<organism evidence="1 2">
    <name type="scientific">Novacetimonas cocois</name>
    <dbReference type="NCBI Taxonomy" id="1747507"/>
    <lineage>
        <taxon>Bacteria</taxon>
        <taxon>Pseudomonadati</taxon>
        <taxon>Pseudomonadota</taxon>
        <taxon>Alphaproteobacteria</taxon>
        <taxon>Acetobacterales</taxon>
        <taxon>Acetobacteraceae</taxon>
        <taxon>Novacetimonas</taxon>
    </lineage>
</organism>
<accession>A0A365YYX9</accession>
<proteinExistence type="predicted"/>